<dbReference type="InterPro" id="IPR014731">
    <property type="entry name" value="ETF_asu_C"/>
</dbReference>
<dbReference type="GeneID" id="18931514"/>
<feature type="binding site" evidence="12">
    <location>
        <begin position="299"/>
        <end position="306"/>
    </location>
    <ligand>
        <name>FAD</name>
        <dbReference type="ChEBI" id="CHEBI:57692"/>
    </ligand>
</feature>
<dbReference type="Gene3D" id="3.40.50.620">
    <property type="entry name" value="HUPs"/>
    <property type="match status" value="1"/>
</dbReference>
<comment type="function">
    <text evidence="10 11">The electron transfer flavoprotein serves as a specific electron acceptor for several dehydrogenases, including five acyl-CoA dehydrogenases, glutaryl-CoA and sarcosine dehydrogenase. It transfers the electrons to the main mitochondrial respiratory chain via ETF-ubiquinone oxidoreductase (ETF dehydrogenase).</text>
</comment>
<evidence type="ECO:0000256" key="3">
    <source>
        <dbReference type="ARBA" id="ARBA00011355"/>
    </source>
</evidence>
<evidence type="ECO:0000256" key="4">
    <source>
        <dbReference type="ARBA" id="ARBA00022448"/>
    </source>
</evidence>
<dbReference type="InterPro" id="IPR014729">
    <property type="entry name" value="Rossmann-like_a/b/a_fold"/>
</dbReference>
<evidence type="ECO:0000256" key="6">
    <source>
        <dbReference type="ARBA" id="ARBA00022827"/>
    </source>
</evidence>
<dbReference type="PROSITE" id="PS00696">
    <property type="entry name" value="ETF_ALPHA"/>
    <property type="match status" value="1"/>
</dbReference>
<dbReference type="VEuPathDB" id="FungiDB:MELLADRAFT_70379"/>
<feature type="binding site" evidence="12">
    <location>
        <position position="242"/>
    </location>
    <ligand>
        <name>FAD</name>
        <dbReference type="ChEBI" id="CHEBI:57692"/>
    </ligand>
</feature>
<keyword evidence="6 11" id="KW-0274">FAD</keyword>
<dbReference type="GO" id="GO:0009055">
    <property type="term" value="F:electron transfer activity"/>
    <property type="evidence" value="ECO:0007669"/>
    <property type="project" value="InterPro"/>
</dbReference>
<sequence length="350" mass="37481">MLSIPISRQYLSINSRFIIGSHRSFSSSQSFRNVSTLVFLEHKAGKINSATLSALNLAKSLGGGITGIIVGSSKSSEMNEAIEKAKKLPISKLLVKEDDNLEHVLAEPFAPLIANVTKERSFTHLVGGTTSVTKNIFPRVAALLDVQQISDVMKVIDQETFMRPIYAGNALCTLKSKDSIKVITVRCASFEPITDTSEGEVEIEKLESIQAGQIISNWSSETLTKSERPELGSANRIVSGGRGVKNKENFDSILIPLSDKLNSAIGASRAAVDSGFADNSLQVGQTGKVVSPDLYIAVGISGAIQHLAGMKDSKTIVAINKDPEAPIFQVADVGLVADLFEAVPELTKKI</sequence>
<dbReference type="InParanoid" id="F4R351"/>
<feature type="domain" description="Electron transfer flavoprotein alpha/beta-subunit N-terminal" evidence="13">
    <location>
        <begin position="36"/>
        <end position="215"/>
    </location>
</feature>
<keyword evidence="4 11" id="KW-0813">Transport</keyword>
<evidence type="ECO:0000256" key="2">
    <source>
        <dbReference type="ARBA" id="ARBA00005817"/>
    </source>
</evidence>
<evidence type="ECO:0000259" key="13">
    <source>
        <dbReference type="SMART" id="SM00893"/>
    </source>
</evidence>
<dbReference type="FunCoup" id="F4R351">
    <property type="interactions" value="269"/>
</dbReference>
<proteinExistence type="inferred from homology"/>
<dbReference type="SUPFAM" id="SSF52402">
    <property type="entry name" value="Adenine nucleotide alpha hydrolases-like"/>
    <property type="match status" value="1"/>
</dbReference>
<dbReference type="GO" id="GO:0033539">
    <property type="term" value="P:fatty acid beta-oxidation using acyl-CoA dehydrogenase"/>
    <property type="evidence" value="ECO:0007669"/>
    <property type="project" value="TreeGrafter"/>
</dbReference>
<reference evidence="15" key="1">
    <citation type="journal article" date="2011" name="Proc. Natl. Acad. Sci. U.S.A.">
        <title>Obligate biotrophy features unraveled by the genomic analysis of rust fungi.</title>
        <authorList>
            <person name="Duplessis S."/>
            <person name="Cuomo C.A."/>
            <person name="Lin Y.-C."/>
            <person name="Aerts A."/>
            <person name="Tisserant E."/>
            <person name="Veneault-Fourrey C."/>
            <person name="Joly D.L."/>
            <person name="Hacquard S."/>
            <person name="Amselem J."/>
            <person name="Cantarel B.L."/>
            <person name="Chiu R."/>
            <person name="Coutinho P.M."/>
            <person name="Feau N."/>
            <person name="Field M."/>
            <person name="Frey P."/>
            <person name="Gelhaye E."/>
            <person name="Goldberg J."/>
            <person name="Grabherr M.G."/>
            <person name="Kodira C.D."/>
            <person name="Kohler A."/>
            <person name="Kuees U."/>
            <person name="Lindquist E.A."/>
            <person name="Lucas S.M."/>
            <person name="Mago R."/>
            <person name="Mauceli E."/>
            <person name="Morin E."/>
            <person name="Murat C."/>
            <person name="Pangilinan J.L."/>
            <person name="Park R."/>
            <person name="Pearson M."/>
            <person name="Quesneville H."/>
            <person name="Rouhier N."/>
            <person name="Sakthikumar S."/>
            <person name="Salamov A.A."/>
            <person name="Schmutz J."/>
            <person name="Selles B."/>
            <person name="Shapiro H."/>
            <person name="Tanguay P."/>
            <person name="Tuskan G.A."/>
            <person name="Henrissat B."/>
            <person name="Van de Peer Y."/>
            <person name="Rouze P."/>
            <person name="Ellis J.G."/>
            <person name="Dodds P.N."/>
            <person name="Schein J.E."/>
            <person name="Zhong S."/>
            <person name="Hamelin R.C."/>
            <person name="Grigoriev I.V."/>
            <person name="Szabo L.J."/>
            <person name="Martin F."/>
        </authorList>
    </citation>
    <scope>NUCLEOTIDE SEQUENCE [LARGE SCALE GENOMIC DNA]</scope>
    <source>
        <strain evidence="15">98AG31 / pathotype 3-4-7</strain>
    </source>
</reference>
<evidence type="ECO:0000256" key="1">
    <source>
        <dbReference type="ARBA" id="ARBA00004305"/>
    </source>
</evidence>
<evidence type="ECO:0000256" key="7">
    <source>
        <dbReference type="ARBA" id="ARBA00022946"/>
    </source>
</evidence>
<comment type="subunit">
    <text evidence="3 11">Heterodimer of an alpha and a beta subunit.</text>
</comment>
<dbReference type="FunFam" id="3.40.50.1220:FF:000001">
    <property type="entry name" value="Electron transfer flavoprotein, alpha subunit"/>
    <property type="match status" value="1"/>
</dbReference>
<dbReference type="GO" id="GO:0005759">
    <property type="term" value="C:mitochondrial matrix"/>
    <property type="evidence" value="ECO:0007669"/>
    <property type="project" value="UniProtKB-SubCell"/>
</dbReference>
<evidence type="ECO:0000313" key="15">
    <source>
        <dbReference type="Proteomes" id="UP000001072"/>
    </source>
</evidence>
<dbReference type="PIRSF" id="PIRSF000089">
    <property type="entry name" value="Electra_flavoP_a"/>
    <property type="match status" value="1"/>
</dbReference>
<protein>
    <recommendedName>
        <fullName evidence="11">Probable electron transfer flavoprotein subunit alpha</fullName>
    </recommendedName>
</protein>
<feature type="binding site" evidence="12">
    <location>
        <begin position="282"/>
        <end position="286"/>
    </location>
    <ligand>
        <name>FAD</name>
        <dbReference type="ChEBI" id="CHEBI:57692"/>
    </ligand>
</feature>
<comment type="cofactor">
    <cofactor evidence="11 12">
        <name>FAD</name>
        <dbReference type="ChEBI" id="CHEBI:57692"/>
    </cofactor>
    <text evidence="11 12">Binds 1 FAD per dimer.</text>
</comment>
<dbReference type="Proteomes" id="UP000001072">
    <property type="component" value="Unassembled WGS sequence"/>
</dbReference>
<dbReference type="SUPFAM" id="SSF52467">
    <property type="entry name" value="DHS-like NAD/FAD-binding domain"/>
    <property type="match status" value="1"/>
</dbReference>
<comment type="subcellular location">
    <subcellularLocation>
        <location evidence="1 11">Mitochondrion matrix</location>
    </subcellularLocation>
</comment>
<dbReference type="HOGENOM" id="CLU_034178_0_0_1"/>
<dbReference type="KEGG" id="mlr:MELLADRAFT_70379"/>
<dbReference type="Pfam" id="PF01012">
    <property type="entry name" value="ETF"/>
    <property type="match status" value="1"/>
</dbReference>
<feature type="binding site" evidence="12">
    <location>
        <begin position="268"/>
        <end position="269"/>
    </location>
    <ligand>
        <name>FAD</name>
        <dbReference type="ChEBI" id="CHEBI:57692"/>
    </ligand>
</feature>
<evidence type="ECO:0000256" key="5">
    <source>
        <dbReference type="ARBA" id="ARBA00022630"/>
    </source>
</evidence>
<dbReference type="InterPro" id="IPR014730">
    <property type="entry name" value="ETF_a/b_N"/>
</dbReference>
<evidence type="ECO:0000256" key="9">
    <source>
        <dbReference type="ARBA" id="ARBA00023128"/>
    </source>
</evidence>
<dbReference type="Pfam" id="PF00766">
    <property type="entry name" value="ETF_alpha"/>
    <property type="match status" value="1"/>
</dbReference>
<dbReference type="InterPro" id="IPR029035">
    <property type="entry name" value="DHS-like_NAD/FAD-binding_dom"/>
</dbReference>
<keyword evidence="15" id="KW-1185">Reference proteome</keyword>
<dbReference type="InterPro" id="IPR033947">
    <property type="entry name" value="ETF_alpha_N"/>
</dbReference>
<dbReference type="InterPro" id="IPR018206">
    <property type="entry name" value="ETF_asu_C_CS"/>
</dbReference>
<dbReference type="OrthoDB" id="1715808at2759"/>
<dbReference type="PANTHER" id="PTHR43153:SF1">
    <property type="entry name" value="ELECTRON TRANSFER FLAVOPROTEIN SUBUNIT ALPHA, MITOCHONDRIAL"/>
    <property type="match status" value="1"/>
</dbReference>
<keyword evidence="8 11" id="KW-0249">Electron transport</keyword>
<dbReference type="InterPro" id="IPR001308">
    <property type="entry name" value="ETF_a/FixB"/>
</dbReference>
<dbReference type="Gene3D" id="3.40.50.1220">
    <property type="entry name" value="TPP-binding domain"/>
    <property type="match status" value="1"/>
</dbReference>
<keyword evidence="7" id="KW-0809">Transit peptide</keyword>
<dbReference type="STRING" id="747676.F4R351"/>
<evidence type="ECO:0000256" key="10">
    <source>
        <dbReference type="ARBA" id="ARBA00025416"/>
    </source>
</evidence>
<dbReference type="EMBL" id="GL883090">
    <property type="protein sequence ID" value="EGG13230.1"/>
    <property type="molecule type" value="Genomic_DNA"/>
</dbReference>
<evidence type="ECO:0000256" key="8">
    <source>
        <dbReference type="ARBA" id="ARBA00022982"/>
    </source>
</evidence>
<gene>
    <name evidence="14" type="ORF">MELLADRAFT_70379</name>
</gene>
<keyword evidence="9 11" id="KW-0496">Mitochondrion</keyword>
<keyword evidence="5 11" id="KW-0285">Flavoprotein</keyword>
<evidence type="ECO:0000256" key="12">
    <source>
        <dbReference type="PIRSR" id="PIRSR000089-1"/>
    </source>
</evidence>
<dbReference type="RefSeq" id="XP_007404168.1">
    <property type="nucleotide sequence ID" value="XM_007404106.1"/>
</dbReference>
<comment type="similarity">
    <text evidence="2 11">Belongs to the ETF alpha-subunit/FixB family.</text>
</comment>
<dbReference type="AlphaFoldDB" id="F4R351"/>
<dbReference type="CDD" id="cd01715">
    <property type="entry name" value="ETF_alpha"/>
    <property type="match status" value="1"/>
</dbReference>
<dbReference type="GO" id="GO:0050660">
    <property type="term" value="F:flavin adenine dinucleotide binding"/>
    <property type="evidence" value="ECO:0007669"/>
    <property type="project" value="InterPro"/>
</dbReference>
<organism evidence="15">
    <name type="scientific">Melampsora larici-populina (strain 98AG31 / pathotype 3-4-7)</name>
    <name type="common">Poplar leaf rust fungus</name>
    <dbReference type="NCBI Taxonomy" id="747676"/>
    <lineage>
        <taxon>Eukaryota</taxon>
        <taxon>Fungi</taxon>
        <taxon>Dikarya</taxon>
        <taxon>Basidiomycota</taxon>
        <taxon>Pucciniomycotina</taxon>
        <taxon>Pucciniomycetes</taxon>
        <taxon>Pucciniales</taxon>
        <taxon>Melampsoraceae</taxon>
        <taxon>Melampsora</taxon>
    </lineage>
</organism>
<dbReference type="eggNOG" id="KOG3954">
    <property type="taxonomic scope" value="Eukaryota"/>
</dbReference>
<evidence type="ECO:0000313" key="14">
    <source>
        <dbReference type="EMBL" id="EGG13230.1"/>
    </source>
</evidence>
<dbReference type="PANTHER" id="PTHR43153">
    <property type="entry name" value="ELECTRON TRANSFER FLAVOPROTEIN ALPHA"/>
    <property type="match status" value="1"/>
</dbReference>
<evidence type="ECO:0000256" key="11">
    <source>
        <dbReference type="PIRNR" id="PIRNR000089"/>
    </source>
</evidence>
<dbReference type="SMART" id="SM00893">
    <property type="entry name" value="ETF"/>
    <property type="match status" value="1"/>
</dbReference>
<accession>F4R351</accession>
<name>F4R351_MELLP</name>
<feature type="binding site" evidence="12">
    <location>
        <position position="320"/>
    </location>
    <ligand>
        <name>FAD</name>
        <dbReference type="ChEBI" id="CHEBI:57692"/>
    </ligand>
</feature>